<comment type="caution">
    <text evidence="2">The sequence shown here is derived from an EMBL/GenBank/DDBJ whole genome shotgun (WGS) entry which is preliminary data.</text>
</comment>
<sequence length="193" mass="21184">MARDPIPPELIDLIVDHLHADIPALKACSLAARSFVASTRPHIFRKVEVTPPLPGNTSQTSCQRLYKLLTSSPHIAPLVEDLTIVLVGSETSFEYDEDGQWLTKPHATWVMAGRTLSLVLPLLKLRRISLVENAPVDWNCAGEFSMSWNQLGRTLKSALAETFSFPNSRRSTSAGSSSNLPGSCYPSSATRLR</sequence>
<dbReference type="Proteomes" id="UP001221757">
    <property type="component" value="Unassembled WGS sequence"/>
</dbReference>
<name>A0AAD7GAH7_MYCRO</name>
<proteinExistence type="predicted"/>
<feature type="compositionally biased region" description="Low complexity" evidence="1">
    <location>
        <begin position="169"/>
        <end position="178"/>
    </location>
</feature>
<keyword evidence="3" id="KW-1185">Reference proteome</keyword>
<reference evidence="2" key="1">
    <citation type="submission" date="2023-03" db="EMBL/GenBank/DDBJ databases">
        <title>Massive genome expansion in bonnet fungi (Mycena s.s.) driven by repeated elements and novel gene families across ecological guilds.</title>
        <authorList>
            <consortium name="Lawrence Berkeley National Laboratory"/>
            <person name="Harder C.B."/>
            <person name="Miyauchi S."/>
            <person name="Viragh M."/>
            <person name="Kuo A."/>
            <person name="Thoen E."/>
            <person name="Andreopoulos B."/>
            <person name="Lu D."/>
            <person name="Skrede I."/>
            <person name="Drula E."/>
            <person name="Henrissat B."/>
            <person name="Morin E."/>
            <person name="Kohler A."/>
            <person name="Barry K."/>
            <person name="LaButti K."/>
            <person name="Morin E."/>
            <person name="Salamov A."/>
            <person name="Lipzen A."/>
            <person name="Mereny Z."/>
            <person name="Hegedus B."/>
            <person name="Baldrian P."/>
            <person name="Stursova M."/>
            <person name="Weitz H."/>
            <person name="Taylor A."/>
            <person name="Grigoriev I.V."/>
            <person name="Nagy L.G."/>
            <person name="Martin F."/>
            <person name="Kauserud H."/>
        </authorList>
    </citation>
    <scope>NUCLEOTIDE SEQUENCE</scope>
    <source>
        <strain evidence="2">CBHHK067</strain>
    </source>
</reference>
<organism evidence="2 3">
    <name type="scientific">Mycena rosella</name>
    <name type="common">Pink bonnet</name>
    <name type="synonym">Agaricus rosellus</name>
    <dbReference type="NCBI Taxonomy" id="1033263"/>
    <lineage>
        <taxon>Eukaryota</taxon>
        <taxon>Fungi</taxon>
        <taxon>Dikarya</taxon>
        <taxon>Basidiomycota</taxon>
        <taxon>Agaricomycotina</taxon>
        <taxon>Agaricomycetes</taxon>
        <taxon>Agaricomycetidae</taxon>
        <taxon>Agaricales</taxon>
        <taxon>Marasmiineae</taxon>
        <taxon>Mycenaceae</taxon>
        <taxon>Mycena</taxon>
    </lineage>
</organism>
<feature type="region of interest" description="Disordered" evidence="1">
    <location>
        <begin position="169"/>
        <end position="193"/>
    </location>
</feature>
<evidence type="ECO:0000313" key="2">
    <source>
        <dbReference type="EMBL" id="KAJ7683381.1"/>
    </source>
</evidence>
<dbReference type="AlphaFoldDB" id="A0AAD7GAH7"/>
<dbReference type="EMBL" id="JARKIE010000109">
    <property type="protein sequence ID" value="KAJ7683381.1"/>
    <property type="molecule type" value="Genomic_DNA"/>
</dbReference>
<accession>A0AAD7GAH7</accession>
<protein>
    <submittedName>
        <fullName evidence="2">Uncharacterized protein</fullName>
    </submittedName>
</protein>
<feature type="compositionally biased region" description="Polar residues" evidence="1">
    <location>
        <begin position="179"/>
        <end position="193"/>
    </location>
</feature>
<evidence type="ECO:0000313" key="3">
    <source>
        <dbReference type="Proteomes" id="UP001221757"/>
    </source>
</evidence>
<gene>
    <name evidence="2" type="ORF">B0H17DRAFT_37562</name>
</gene>
<evidence type="ECO:0000256" key="1">
    <source>
        <dbReference type="SAM" id="MobiDB-lite"/>
    </source>
</evidence>